<dbReference type="PANTHER" id="PTHR21164">
    <property type="entry name" value="CHORISMATE MUTASE"/>
    <property type="match status" value="1"/>
</dbReference>
<dbReference type="STRING" id="246786.GS18_0209545"/>
<dbReference type="SUPFAM" id="SSF55298">
    <property type="entry name" value="YjgF-like"/>
    <property type="match status" value="1"/>
</dbReference>
<comment type="caution">
    <text evidence="4">The sequence shown here is derived from an EMBL/GenBank/DDBJ whole genome shotgun (WGS) entry which is preliminary data.</text>
</comment>
<keyword evidence="5" id="KW-1185">Reference proteome</keyword>
<dbReference type="CDD" id="cd02185">
    <property type="entry name" value="AroH"/>
    <property type="match status" value="1"/>
</dbReference>
<evidence type="ECO:0000313" key="5">
    <source>
        <dbReference type="Proteomes" id="UP000028549"/>
    </source>
</evidence>
<accession>A0A084H0D2</accession>
<dbReference type="EMBL" id="JNVC02000004">
    <property type="protein sequence ID" value="KEZ53044.1"/>
    <property type="molecule type" value="Genomic_DNA"/>
</dbReference>
<dbReference type="Gene3D" id="3.30.1330.40">
    <property type="entry name" value="RutC-like"/>
    <property type="match status" value="1"/>
</dbReference>
<evidence type="ECO:0000256" key="3">
    <source>
        <dbReference type="PROSITE-ProRule" id="PRU00514"/>
    </source>
</evidence>
<dbReference type="GO" id="GO:0004106">
    <property type="term" value="F:chorismate mutase activity"/>
    <property type="evidence" value="ECO:0007669"/>
    <property type="project" value="UniProtKB-UniRule"/>
</dbReference>
<keyword evidence="2 3" id="KW-0028">Amino-acid biosynthesis</keyword>
<dbReference type="PANTHER" id="PTHR21164:SF0">
    <property type="entry name" value="CHORISMATE MUTASE AROH"/>
    <property type="match status" value="1"/>
</dbReference>
<dbReference type="NCBIfam" id="TIGR01796">
    <property type="entry name" value="CM_mono_aroH"/>
    <property type="match status" value="1"/>
</dbReference>
<reference evidence="4 5" key="1">
    <citation type="journal article" date="2005" name="Int. J. Syst. Evol. Microbiol.">
        <title>Bacillus cibi sp. nov., isolated from jeotgal, a traditional Korean fermented seafood.</title>
        <authorList>
            <person name="Yoon J.H."/>
            <person name="Lee C.H."/>
            <person name="Oh T.K."/>
        </authorList>
    </citation>
    <scope>NUCLEOTIDE SEQUENCE [LARGE SCALE GENOMIC DNA]</scope>
    <source>
        <strain evidence="4 5">DSM 16189</strain>
    </source>
</reference>
<dbReference type="AlphaFoldDB" id="A0A084H0D2"/>
<keyword evidence="2 3" id="KW-0057">Aromatic amino acid biosynthesis</keyword>
<dbReference type="PROSITE" id="PS51167">
    <property type="entry name" value="CHORISMATE_MUT_1"/>
    <property type="match status" value="1"/>
</dbReference>
<name>A0A084H0D2_METID</name>
<sequence>MIRGIRGAATVQQNNEQEIIQATEALLLEMIDLNHVKAEDVTSVLFSTTADLNTVFPAKALRNFDGWEYVPVMCMQEIPVEGSLEKCIRVMMTAETPLSQKEVKHVYQGKATVLRPDLTGK</sequence>
<feature type="binding site" evidence="2">
    <location>
        <position position="107"/>
    </location>
    <ligand>
        <name>prephenate</name>
        <dbReference type="ChEBI" id="CHEBI:29934"/>
    </ligand>
</feature>
<dbReference type="RefSeq" id="WP_029566055.1">
    <property type="nucleotide sequence ID" value="NZ_JAXAWW010000009.1"/>
</dbReference>
<dbReference type="Proteomes" id="UP000028549">
    <property type="component" value="Unassembled WGS sequence"/>
</dbReference>
<evidence type="ECO:0000256" key="1">
    <source>
        <dbReference type="NCBIfam" id="TIGR01796"/>
    </source>
</evidence>
<feature type="binding site" evidence="2">
    <location>
        <position position="89"/>
    </location>
    <ligand>
        <name>prephenate</name>
        <dbReference type="ChEBI" id="CHEBI:29934"/>
    </ligand>
</feature>
<evidence type="ECO:0000313" key="4">
    <source>
        <dbReference type="EMBL" id="KEZ53044.1"/>
    </source>
</evidence>
<dbReference type="GO" id="GO:0009073">
    <property type="term" value="P:aromatic amino acid family biosynthetic process"/>
    <property type="evidence" value="ECO:0007669"/>
    <property type="project" value="UniProtKB-UniRule"/>
</dbReference>
<feature type="binding site" evidence="2">
    <location>
        <position position="6"/>
    </location>
    <ligand>
        <name>prephenate</name>
        <dbReference type="ChEBI" id="CHEBI:29934"/>
    </ligand>
</feature>
<dbReference type="OrthoDB" id="9802232at2"/>
<proteinExistence type="predicted"/>
<gene>
    <name evidence="4" type="ORF">GS18_0209545</name>
</gene>
<dbReference type="GO" id="GO:0046417">
    <property type="term" value="P:chorismate metabolic process"/>
    <property type="evidence" value="ECO:0007669"/>
    <property type="project" value="TreeGrafter"/>
</dbReference>
<comment type="catalytic activity">
    <reaction evidence="3">
        <text>chorismate = prephenate</text>
        <dbReference type="Rhea" id="RHEA:13897"/>
        <dbReference type="ChEBI" id="CHEBI:29748"/>
        <dbReference type="ChEBI" id="CHEBI:29934"/>
        <dbReference type="EC" id="5.4.99.5"/>
    </reaction>
</comment>
<dbReference type="GO" id="GO:0008652">
    <property type="term" value="P:amino acid biosynthetic process"/>
    <property type="evidence" value="ECO:0007669"/>
    <property type="project" value="UniProtKB-UniRule"/>
</dbReference>
<protein>
    <recommendedName>
        <fullName evidence="1 3">chorismate mutase</fullName>
        <ecNumber evidence="1 3">5.4.99.5</ecNumber>
    </recommendedName>
</protein>
<keyword evidence="3" id="KW-0413">Isomerase</keyword>
<dbReference type="UniPathway" id="UPA00120">
    <property type="reaction ID" value="UER00203"/>
</dbReference>
<dbReference type="PIRSF" id="PIRSF005965">
    <property type="entry name" value="Chor_mut_AroH"/>
    <property type="match status" value="1"/>
</dbReference>
<organism evidence="4 5">
    <name type="scientific">Metabacillus indicus</name>
    <name type="common">Bacillus indicus</name>
    <dbReference type="NCBI Taxonomy" id="246786"/>
    <lineage>
        <taxon>Bacteria</taxon>
        <taxon>Bacillati</taxon>
        <taxon>Bacillota</taxon>
        <taxon>Bacilli</taxon>
        <taxon>Bacillales</taxon>
        <taxon>Bacillaceae</taxon>
        <taxon>Metabacillus</taxon>
    </lineage>
</organism>
<dbReference type="Pfam" id="PF07736">
    <property type="entry name" value="CM_1"/>
    <property type="match status" value="1"/>
</dbReference>
<evidence type="ECO:0000256" key="2">
    <source>
        <dbReference type="PIRSR" id="PIRSR005965-1"/>
    </source>
</evidence>
<dbReference type="EC" id="5.4.99.5" evidence="1 3"/>
<dbReference type="InterPro" id="IPR035959">
    <property type="entry name" value="RutC-like_sf"/>
</dbReference>
<dbReference type="InterPro" id="IPR008243">
    <property type="entry name" value="Chorismate_mutase_AroH"/>
</dbReference>